<dbReference type="EMBL" id="CAJVAS010000053">
    <property type="protein sequence ID" value="CAG7650315.1"/>
    <property type="molecule type" value="Genomic_DNA"/>
</dbReference>
<sequence length="188" mass="22199">MIKLNDKYYRELLIEELIENHGNDPDTRIIHELGIDFGSNRVDVAVVNGIIHGYEIKSDCDTLDRLPQQIQSYNKLFERMTVVTARKFYEHAKELVPDWWGIQVISQDGSRLITKRTGRKKSSQDKSILLKLLWKDELEGFVDVLGYPKKYKSLKKQQLLHLFNQVACIETIRPYVYQALKTRQFWRN</sequence>
<dbReference type="NCBIfam" id="NF033832">
    <property type="entry name" value="sce7726_fam"/>
    <property type="match status" value="1"/>
</dbReference>
<dbReference type="Proteomes" id="UP000693672">
    <property type="component" value="Unassembled WGS sequence"/>
</dbReference>
<accession>A0A916K7L3</accession>
<evidence type="ECO:0000313" key="1">
    <source>
        <dbReference type="EMBL" id="CAG7650315.1"/>
    </source>
</evidence>
<evidence type="ECO:0000313" key="2">
    <source>
        <dbReference type="Proteomes" id="UP000693672"/>
    </source>
</evidence>
<dbReference type="InterPro" id="IPR047729">
    <property type="entry name" value="Sce7726-like"/>
</dbReference>
<keyword evidence="2" id="KW-1185">Reference proteome</keyword>
<dbReference type="RefSeq" id="WP_218095732.1">
    <property type="nucleotide sequence ID" value="NZ_CAJVAS010000053.1"/>
</dbReference>
<dbReference type="AlphaFoldDB" id="A0A916K7L3"/>
<name>A0A916K7L3_9BACL</name>
<gene>
    <name evidence="1" type="ORF">PAESOLCIP111_06050</name>
</gene>
<proteinExistence type="predicted"/>
<reference evidence="1" key="1">
    <citation type="submission" date="2021-06" db="EMBL/GenBank/DDBJ databases">
        <authorList>
            <person name="Criscuolo A."/>
        </authorList>
    </citation>
    <scope>NUCLEOTIDE SEQUENCE</scope>
    <source>
        <strain evidence="1">CIP111600</strain>
    </source>
</reference>
<comment type="caution">
    <text evidence="1">The sequence shown here is derived from an EMBL/GenBank/DDBJ whole genome shotgun (WGS) entry which is preliminary data.</text>
</comment>
<organism evidence="1 2">
    <name type="scientific">Paenibacillus solanacearum</name>
    <dbReference type="NCBI Taxonomy" id="2048548"/>
    <lineage>
        <taxon>Bacteria</taxon>
        <taxon>Bacillati</taxon>
        <taxon>Bacillota</taxon>
        <taxon>Bacilli</taxon>
        <taxon>Bacillales</taxon>
        <taxon>Paenibacillaceae</taxon>
        <taxon>Paenibacillus</taxon>
    </lineage>
</organism>
<evidence type="ECO:0008006" key="3">
    <source>
        <dbReference type="Google" id="ProtNLM"/>
    </source>
</evidence>
<protein>
    <recommendedName>
        <fullName evidence="3">Sce7726 family protein</fullName>
    </recommendedName>
</protein>